<keyword evidence="4 7" id="KW-1133">Transmembrane helix</keyword>
<dbReference type="GO" id="GO:0016301">
    <property type="term" value="F:kinase activity"/>
    <property type="evidence" value="ECO:0007669"/>
    <property type="project" value="UniProtKB-KW"/>
</dbReference>
<evidence type="ECO:0000256" key="3">
    <source>
        <dbReference type="ARBA" id="ARBA00022729"/>
    </source>
</evidence>
<evidence type="ECO:0000256" key="2">
    <source>
        <dbReference type="ARBA" id="ARBA00022692"/>
    </source>
</evidence>
<evidence type="ECO:0000313" key="9">
    <source>
        <dbReference type="EMBL" id="KAF5199110.1"/>
    </source>
</evidence>
<keyword evidence="2 7" id="KW-0812">Transmembrane</keyword>
<keyword evidence="3" id="KW-0732">Signal</keyword>
<dbReference type="InterPro" id="IPR024788">
    <property type="entry name" value="Malectin-like_Carb-bd_dom"/>
</dbReference>
<dbReference type="AlphaFoldDB" id="A0A7J6WR74"/>
<evidence type="ECO:0000259" key="8">
    <source>
        <dbReference type="Pfam" id="PF12819"/>
    </source>
</evidence>
<name>A0A7J6WR74_THATH</name>
<comment type="caution">
    <text evidence="9">The sequence shown here is derived from an EMBL/GenBank/DDBJ whole genome shotgun (WGS) entry which is preliminary data.</text>
</comment>
<keyword evidence="6" id="KW-0325">Glycoprotein</keyword>
<reference evidence="9 10" key="1">
    <citation type="submission" date="2020-06" db="EMBL/GenBank/DDBJ databases">
        <title>Transcriptomic and genomic resources for Thalictrum thalictroides and T. hernandezii: Facilitating candidate gene discovery in an emerging model plant lineage.</title>
        <authorList>
            <person name="Arias T."/>
            <person name="Riano-Pachon D.M."/>
            <person name="Di Stilio V.S."/>
        </authorList>
    </citation>
    <scope>NUCLEOTIDE SEQUENCE [LARGE SCALE GENOMIC DNA]</scope>
    <source>
        <strain evidence="10">cv. WT478/WT964</strain>
        <tissue evidence="9">Leaves</tissue>
    </source>
</reference>
<keyword evidence="5 7" id="KW-0472">Membrane</keyword>
<evidence type="ECO:0000256" key="5">
    <source>
        <dbReference type="ARBA" id="ARBA00023136"/>
    </source>
</evidence>
<dbReference type="InterPro" id="IPR006740">
    <property type="entry name" value="DUF604"/>
</dbReference>
<dbReference type="FunFam" id="3.90.550.50:FF:000006">
    <property type="entry name" value="Fringe-related protein-like"/>
    <property type="match status" value="1"/>
</dbReference>
<dbReference type="Pfam" id="PF04646">
    <property type="entry name" value="DUF604"/>
    <property type="match status" value="1"/>
</dbReference>
<sequence>MKGLTPAQNPDKFNLLKLIPWLLLFIFITCLATTSNFVSFSWLLSPPRSDFLKQFGHISLHDHASSSTIDDFHTPTIDDFHNPSFDENLQLDKKPEYFDQAPVVEEEEEEKSDINVKTGLKHLVFGIAGSAKLWEQRKNYIKLWWRPNEMRGFVWLDRQVRTHENETEILPTLKISEDTSRFLYTNKKGQRSGIRISRILSETVRLGLKDVRWFVMGDDDTLFVADNLVRVLEKYDHNQFYYIGSVSESHRQNIDFSYGMAYGGGGFAVSYALAKEIAKMQDRCIQRYPELYGSDDRMQACMAEIGVPLTKMPGFHQFDVYGSVMGLLTAHPVAPLVSLHHLDVIDPIFPNMTRLEALQHLSIPTKFDSAGLMQQSICYNTNKFWTISSSWGYAVQIYRGYIPARELERPARTFLSWYRKADETGFPFNTRPVSRSACQVPFTYYMSKVWYDSSKNQIVSEYVRHWVRNPACRWKIPDPNNVDTVVVYKTPNPYLWDKAPRRNCCRVLPSNVEGTLLLNVGVCRQDNYLVNCGSSVNSVINNRNFIGDSSKLGSSFFTSATKTSIVSLNEENPSQNLLPLHHTARIFTKPLTYVFEIKQKGTHLVRLHFFPFNSQKLNLCNVRFHVSINGYVLLSNFNGLEGENNRKNSILKEYLIWVENGKLEIVFTPSEESNLGFVNAIEVFSAPDDLIADTAKFVYSEGNKTIGGVTDQALETVYRLTVGGPKVTPFNDTLWRTWSPDDGFLKSNETSQTIHFGGRIKYQNGGLSREVAPDNVYSSARVLSNTNESTPNDNITWILPVSIGYKYLVRMHFCDIASKVLYGLYFNVYINENLAYENLDLSELTRMLASPYYADFVVDADNLGEITVRIASSSSSSPERISAILNGLEVMKMNNSIGSLDGKISVDSILKSSRGNTGILVPSLAITSLLVAVFAVMYRKRAMEHDSVGWSPLPTDVSKGNQPESRKFLFF</sequence>
<feature type="domain" description="Malectin-like" evidence="8">
    <location>
        <begin position="530"/>
        <end position="892"/>
    </location>
</feature>
<dbReference type="Gene3D" id="3.90.550.50">
    <property type="match status" value="1"/>
</dbReference>
<accession>A0A7J6WR74</accession>
<keyword evidence="9" id="KW-0418">Kinase</keyword>
<protein>
    <submittedName>
        <fullName evidence="9">Receptor-like protein kinase feronia</fullName>
    </submittedName>
</protein>
<evidence type="ECO:0000256" key="7">
    <source>
        <dbReference type="SAM" id="Phobius"/>
    </source>
</evidence>
<comment type="subcellular location">
    <subcellularLocation>
        <location evidence="1">Membrane</location>
        <topology evidence="1">Single-pass membrane protein</topology>
    </subcellularLocation>
</comment>
<dbReference type="PANTHER" id="PTHR10811">
    <property type="entry name" value="FRINGE-RELATED"/>
    <property type="match status" value="1"/>
</dbReference>
<feature type="transmembrane region" description="Helical" evidence="7">
    <location>
        <begin position="21"/>
        <end position="44"/>
    </location>
</feature>
<dbReference type="Gene3D" id="2.60.120.430">
    <property type="entry name" value="Galactose-binding lectin"/>
    <property type="match status" value="2"/>
</dbReference>
<dbReference type="Pfam" id="PF12819">
    <property type="entry name" value="Malectin_like"/>
    <property type="match status" value="1"/>
</dbReference>
<organism evidence="9 10">
    <name type="scientific">Thalictrum thalictroides</name>
    <name type="common">Rue-anemone</name>
    <name type="synonym">Anemone thalictroides</name>
    <dbReference type="NCBI Taxonomy" id="46969"/>
    <lineage>
        <taxon>Eukaryota</taxon>
        <taxon>Viridiplantae</taxon>
        <taxon>Streptophyta</taxon>
        <taxon>Embryophyta</taxon>
        <taxon>Tracheophyta</taxon>
        <taxon>Spermatophyta</taxon>
        <taxon>Magnoliopsida</taxon>
        <taxon>Ranunculales</taxon>
        <taxon>Ranunculaceae</taxon>
        <taxon>Thalictroideae</taxon>
        <taxon>Thalictrum</taxon>
    </lineage>
</organism>
<keyword evidence="9" id="KW-0808">Transferase</keyword>
<dbReference type="EMBL" id="JABWDY010012424">
    <property type="protein sequence ID" value="KAF5199110.1"/>
    <property type="molecule type" value="Genomic_DNA"/>
</dbReference>
<evidence type="ECO:0000256" key="6">
    <source>
        <dbReference type="ARBA" id="ARBA00023180"/>
    </source>
</evidence>
<dbReference type="FunFam" id="2.60.120.430:FF:000005">
    <property type="entry name" value="Putative receptor-like protein kinase"/>
    <property type="match status" value="1"/>
</dbReference>
<gene>
    <name evidence="9" type="ORF">FRX31_011303</name>
</gene>
<dbReference type="OrthoDB" id="421979at2759"/>
<keyword evidence="10" id="KW-1185">Reference proteome</keyword>
<feature type="transmembrane region" description="Helical" evidence="7">
    <location>
        <begin position="919"/>
        <end position="938"/>
    </location>
</feature>
<evidence type="ECO:0000256" key="4">
    <source>
        <dbReference type="ARBA" id="ARBA00022989"/>
    </source>
</evidence>
<evidence type="ECO:0000256" key="1">
    <source>
        <dbReference type="ARBA" id="ARBA00004167"/>
    </source>
</evidence>
<dbReference type="Proteomes" id="UP000554482">
    <property type="component" value="Unassembled WGS sequence"/>
</dbReference>
<evidence type="ECO:0000313" key="10">
    <source>
        <dbReference type="Proteomes" id="UP000554482"/>
    </source>
</evidence>
<dbReference type="FunFam" id="2.60.120.430:FF:000001">
    <property type="entry name" value="Receptor-like protein kinase FERONIA"/>
    <property type="match status" value="1"/>
</dbReference>
<dbReference type="GO" id="GO:0016020">
    <property type="term" value="C:membrane"/>
    <property type="evidence" value="ECO:0007669"/>
    <property type="project" value="UniProtKB-SubCell"/>
</dbReference>
<proteinExistence type="predicted"/>
<keyword evidence="9" id="KW-0675">Receptor</keyword>